<evidence type="ECO:0000256" key="10">
    <source>
        <dbReference type="SAM" id="Coils"/>
    </source>
</evidence>
<dbReference type="Gene3D" id="2.40.30.170">
    <property type="match status" value="1"/>
</dbReference>
<reference evidence="13 14" key="1">
    <citation type="submission" date="2015-08" db="EMBL/GenBank/DDBJ databases">
        <title>Investigation of the bacterial diversity of lava forest soil.</title>
        <authorList>
            <person name="Lee J.S."/>
        </authorList>
    </citation>
    <scope>NUCLEOTIDE SEQUENCE [LARGE SCALE GENOMIC DNA]</scope>
    <source>
        <strain evidence="13 14">GJW-30</strain>
    </source>
</reference>
<protein>
    <recommendedName>
        <fullName evidence="9">Membrane fusion protein (MFP) family protein</fullName>
    </recommendedName>
</protein>
<dbReference type="Pfam" id="PF25994">
    <property type="entry name" value="HH_AprE"/>
    <property type="match status" value="1"/>
</dbReference>
<dbReference type="InterPro" id="IPR058781">
    <property type="entry name" value="HH_AprE-like"/>
</dbReference>
<feature type="domain" description="AprE-like long alpha-helical hairpin" evidence="11">
    <location>
        <begin position="91"/>
        <end position="283"/>
    </location>
</feature>
<evidence type="ECO:0000256" key="8">
    <source>
        <dbReference type="ARBA" id="ARBA00023136"/>
    </source>
</evidence>
<keyword evidence="7 9" id="KW-1133">Transmembrane helix</keyword>
<dbReference type="PANTHER" id="PTHR30386">
    <property type="entry name" value="MEMBRANE FUSION SUBUNIT OF EMRAB-TOLC MULTIDRUG EFFLUX PUMP"/>
    <property type="match status" value="1"/>
</dbReference>
<evidence type="ECO:0000259" key="12">
    <source>
        <dbReference type="Pfam" id="PF26002"/>
    </source>
</evidence>
<comment type="subcellular location">
    <subcellularLocation>
        <location evidence="1 9">Cell inner membrane</location>
        <topology evidence="1 9">Single-pass membrane protein</topology>
    </subcellularLocation>
</comment>
<gene>
    <name evidence="13" type="primary">prsE_1</name>
    <name evidence="13" type="ORF">GJW-30_1_00093</name>
</gene>
<dbReference type="EMBL" id="AP014946">
    <property type="protein sequence ID" value="BAT57586.1"/>
    <property type="molecule type" value="Genomic_DNA"/>
</dbReference>
<keyword evidence="5 9" id="KW-0997">Cell inner membrane</keyword>
<sequence length="437" mass="48743">MTETKPKASSEWRGVAIAGYSLIFAIFGIAGGWAAVTNIDQASIAQGVVSIETNRKTVQHYEGGIVREIFVKEGDVVSEQQVLLRLEKTQAEANSGTLAFQYFSARAIEARLLAERSRAAKIEWPADLKQEAETSLQHLKNVMADQESQFVERRASIDGQISVLNSRIEQLNTQISGTRKEQESAEEQVQFINKELVGVRDLAAKNLIPISRLYSLERERARLDGIIGRAISDIAKAEAQLGETKIQIQQLWQKFQEDVAAQLVDVRQKVSDLGEKLSVARDVLKRVEIRAPRSGTVQNLKVFTLGQVLRSGEPLLDIVPQDEPLVISAQFSPTDIDGVFAGQSAEIRFSSFHGSIIPVMIGTLQSISHDRLVDEATKQPYYLGIVSIDRAQIPEEYRTRIRSGMPAEVMVALGERTVFKYITAPLVRRLERTFREK</sequence>
<evidence type="ECO:0000256" key="2">
    <source>
        <dbReference type="ARBA" id="ARBA00009477"/>
    </source>
</evidence>
<evidence type="ECO:0000259" key="11">
    <source>
        <dbReference type="Pfam" id="PF25994"/>
    </source>
</evidence>
<dbReference type="NCBIfam" id="TIGR01843">
    <property type="entry name" value="type_I_hlyD"/>
    <property type="match status" value="1"/>
</dbReference>
<name>A0A0S3PNN7_9BRAD</name>
<evidence type="ECO:0000256" key="5">
    <source>
        <dbReference type="ARBA" id="ARBA00022519"/>
    </source>
</evidence>
<accession>A0A0S3PNN7</accession>
<evidence type="ECO:0000256" key="9">
    <source>
        <dbReference type="RuleBase" id="RU365093"/>
    </source>
</evidence>
<keyword evidence="8 9" id="KW-0472">Membrane</keyword>
<dbReference type="InterPro" id="IPR010129">
    <property type="entry name" value="T1SS_HlyD"/>
</dbReference>
<dbReference type="AlphaFoldDB" id="A0A0S3PNN7"/>
<dbReference type="PRINTS" id="PR01490">
    <property type="entry name" value="RTXTOXIND"/>
</dbReference>
<evidence type="ECO:0000313" key="13">
    <source>
        <dbReference type="EMBL" id="BAT57586.1"/>
    </source>
</evidence>
<dbReference type="SUPFAM" id="SSF51230">
    <property type="entry name" value="Single hybrid motif"/>
    <property type="match status" value="1"/>
</dbReference>
<feature type="coiled-coil region" evidence="10">
    <location>
        <begin position="129"/>
        <end position="195"/>
    </location>
</feature>
<dbReference type="Proteomes" id="UP000236884">
    <property type="component" value="Chromosome"/>
</dbReference>
<keyword evidence="4 9" id="KW-1003">Cell membrane</keyword>
<evidence type="ECO:0000256" key="4">
    <source>
        <dbReference type="ARBA" id="ARBA00022475"/>
    </source>
</evidence>
<evidence type="ECO:0000256" key="6">
    <source>
        <dbReference type="ARBA" id="ARBA00022692"/>
    </source>
</evidence>
<keyword evidence="6 9" id="KW-0812">Transmembrane</keyword>
<evidence type="ECO:0000256" key="1">
    <source>
        <dbReference type="ARBA" id="ARBA00004377"/>
    </source>
</evidence>
<keyword evidence="3 9" id="KW-0813">Transport</keyword>
<evidence type="ECO:0000256" key="7">
    <source>
        <dbReference type="ARBA" id="ARBA00022989"/>
    </source>
</evidence>
<dbReference type="InterPro" id="IPR058982">
    <property type="entry name" value="Beta-barrel_AprE"/>
</dbReference>
<dbReference type="InterPro" id="IPR011053">
    <property type="entry name" value="Single_hybrid_motif"/>
</dbReference>
<proteinExistence type="inferred from homology"/>
<evidence type="ECO:0000256" key="3">
    <source>
        <dbReference type="ARBA" id="ARBA00022448"/>
    </source>
</evidence>
<dbReference type="KEGG" id="vgo:GJW-30_1_00093"/>
<dbReference type="RefSeq" id="WP_096350428.1">
    <property type="nucleotide sequence ID" value="NZ_AP014946.1"/>
</dbReference>
<dbReference type="InterPro" id="IPR050739">
    <property type="entry name" value="MFP"/>
</dbReference>
<comment type="similarity">
    <text evidence="2 9">Belongs to the membrane fusion protein (MFP) (TC 8.A.1) family.</text>
</comment>
<dbReference type="PANTHER" id="PTHR30386:SF17">
    <property type="entry name" value="ALKALINE PROTEASE SECRETION PROTEIN APRE"/>
    <property type="match status" value="1"/>
</dbReference>
<keyword evidence="10" id="KW-0175">Coiled coil</keyword>
<evidence type="ECO:0000313" key="14">
    <source>
        <dbReference type="Proteomes" id="UP000236884"/>
    </source>
</evidence>
<organism evidence="13 14">
    <name type="scientific">Variibacter gotjawalensis</name>
    <dbReference type="NCBI Taxonomy" id="1333996"/>
    <lineage>
        <taxon>Bacteria</taxon>
        <taxon>Pseudomonadati</taxon>
        <taxon>Pseudomonadota</taxon>
        <taxon>Alphaproteobacteria</taxon>
        <taxon>Hyphomicrobiales</taxon>
        <taxon>Nitrobacteraceae</taxon>
        <taxon>Variibacter</taxon>
    </lineage>
</organism>
<keyword evidence="14" id="KW-1185">Reference proteome</keyword>
<dbReference type="GO" id="GO:0015031">
    <property type="term" value="P:protein transport"/>
    <property type="evidence" value="ECO:0007669"/>
    <property type="project" value="InterPro"/>
</dbReference>
<feature type="domain" description="AprE-like beta-barrel" evidence="12">
    <location>
        <begin position="325"/>
        <end position="413"/>
    </location>
</feature>
<dbReference type="Pfam" id="PF26002">
    <property type="entry name" value="Beta-barrel_AprE"/>
    <property type="match status" value="1"/>
</dbReference>
<feature type="transmembrane region" description="Helical" evidence="9">
    <location>
        <begin position="12"/>
        <end position="36"/>
    </location>
</feature>
<dbReference type="OrthoDB" id="9810980at2"/>
<dbReference type="GO" id="GO:0005886">
    <property type="term" value="C:plasma membrane"/>
    <property type="evidence" value="ECO:0007669"/>
    <property type="project" value="UniProtKB-SubCell"/>
</dbReference>